<dbReference type="EMBL" id="CP016438">
    <property type="protein sequence ID" value="ANS68335.1"/>
    <property type="molecule type" value="Genomic_DNA"/>
</dbReference>
<feature type="region of interest" description="Disordered" evidence="6">
    <location>
        <begin position="584"/>
        <end position="799"/>
    </location>
</feature>
<dbReference type="PROSITE" id="PS50011">
    <property type="entry name" value="PROTEIN_KINASE_DOM"/>
    <property type="match status" value="1"/>
</dbReference>
<feature type="compositionally biased region" description="Basic residues" evidence="6">
    <location>
        <begin position="664"/>
        <end position="724"/>
    </location>
</feature>
<dbReference type="InterPro" id="IPR011047">
    <property type="entry name" value="Quinoprotein_ADH-like_sf"/>
</dbReference>
<name>A0A1B1MI98_STRLN</name>
<dbReference type="SMART" id="SM00220">
    <property type="entry name" value="S_TKc"/>
    <property type="match status" value="1"/>
</dbReference>
<dbReference type="InterPro" id="IPR000719">
    <property type="entry name" value="Prot_kinase_dom"/>
</dbReference>
<dbReference type="Proteomes" id="UP000092598">
    <property type="component" value="Chromosome"/>
</dbReference>
<dbReference type="Pfam" id="PF13360">
    <property type="entry name" value="PQQ_2"/>
    <property type="match status" value="1"/>
</dbReference>
<dbReference type="OrthoDB" id="9762169at2"/>
<keyword evidence="3" id="KW-0547">Nucleotide-binding</keyword>
<dbReference type="PROSITE" id="PS00108">
    <property type="entry name" value="PROTEIN_KINASE_ST"/>
    <property type="match status" value="1"/>
</dbReference>
<dbReference type="STRING" id="1915.SLINC_6111"/>
<evidence type="ECO:0000256" key="3">
    <source>
        <dbReference type="ARBA" id="ARBA00022741"/>
    </source>
</evidence>
<dbReference type="Gene3D" id="1.10.510.10">
    <property type="entry name" value="Transferase(Phosphotransferase) domain 1"/>
    <property type="match status" value="1"/>
</dbReference>
<sequence length="799" mass="83818">MGGHGSGAAEPARWIGPYRILAPLGEGGMCAVHLGRDPRGRAAAVKVLRPEPARDESMVRRFRREADAASAVRGPGVAPVLGYDLDGPVPWLAAAYLAGPTLHEAVTAYGPFTEAGARALLAELARAVTVIHEAGLVHRDLKPSNIVLTREGARVIDFGIARPEYGLTLTQPGLAPATPGYAPPEQITGRRAGPAADVFALGAVLTFTCTGRAPFGSGHPAAVGYRVVHEEPHLDGVPEALVDVIRACLTKDAAHRPSPGELVRWGEGSGADVPGFGGRLLGVGPPVSGGSPSGPEGPRWGILPGRSRPVPAQPAPWLTPLIATEIDRRATGADALLRTVAPGRRASRRAFLVGAAGVSVAGTGVGVWWVTGRGRSAEPPERRTENGVPVAEPLASPTADIVPAALWQAGGVHPAGPGPVTVGQVVAAGAAEGVGAWVQHTGRPAWSWTGDRPPDRQGALLVAGTAILVVTGGGGVTALDSRTGRPRWRTADIGAVQTLAVDDRAVYVLDRQRHARAVDLTDRRIGWTSERSVGGSGTARAAVTRQRLVISTDDGLAQVLDTLTGATSWTWNMGRPVLWKGGAAGAPAPAVHDGGDAAVPPHRRRPRPHRRPPAAGPARRRRHGHGLPRPDAHGPHGRAQGGASGAHRRSGRRRADPQGDRRRAGARRPAVRTAVRRRGHGRRTAVAGHRLRPRPLARRGRRRPRPLARAARPRPRRPARHRAGRAAPGGRRPPGPQALQHPAHARLPGPRRLRYRADRARAPPAQARAPAPPPTWPPSSSPPTARPVHPAMCSRSARC</sequence>
<dbReference type="PANTHER" id="PTHR43671">
    <property type="entry name" value="SERINE/THREONINE-PROTEIN KINASE NEK"/>
    <property type="match status" value="1"/>
</dbReference>
<dbReference type="SUPFAM" id="SSF56112">
    <property type="entry name" value="Protein kinase-like (PK-like)"/>
    <property type="match status" value="1"/>
</dbReference>
<feature type="compositionally biased region" description="Basic residues" evidence="6">
    <location>
        <begin position="601"/>
        <end position="626"/>
    </location>
</feature>
<keyword evidence="2" id="KW-0808">Transferase</keyword>
<keyword evidence="5" id="KW-0067">ATP-binding</keyword>
<keyword evidence="9" id="KW-1185">Reference proteome</keyword>
<feature type="domain" description="Protein kinase" evidence="7">
    <location>
        <begin position="18"/>
        <end position="276"/>
    </location>
</feature>
<reference evidence="8 9" key="1">
    <citation type="submission" date="2016-07" db="EMBL/GenBank/DDBJ databases">
        <title>Enhancement of antibiotic productionsby engineered nitrateutilization in actinobacteria.</title>
        <authorList>
            <person name="Meng S.C."/>
        </authorList>
    </citation>
    <scope>NUCLEOTIDE SEQUENCE [LARGE SCALE GENOMIC DNA]</scope>
    <source>
        <strain evidence="8 9">NRRL 2936</strain>
    </source>
</reference>
<dbReference type="InterPro" id="IPR011009">
    <property type="entry name" value="Kinase-like_dom_sf"/>
</dbReference>
<accession>A0A1B1MI98</accession>
<dbReference type="Gene3D" id="2.40.10.480">
    <property type="match status" value="1"/>
</dbReference>
<dbReference type="KEGG" id="sls:SLINC_6111"/>
<evidence type="ECO:0000256" key="6">
    <source>
        <dbReference type="SAM" id="MobiDB-lite"/>
    </source>
</evidence>
<evidence type="ECO:0000256" key="2">
    <source>
        <dbReference type="ARBA" id="ARBA00022679"/>
    </source>
</evidence>
<evidence type="ECO:0000313" key="8">
    <source>
        <dbReference type="EMBL" id="ANS68335.1"/>
    </source>
</evidence>
<gene>
    <name evidence="8" type="ORF">SLINC_6111</name>
</gene>
<evidence type="ECO:0000313" key="9">
    <source>
        <dbReference type="Proteomes" id="UP000092598"/>
    </source>
</evidence>
<dbReference type="Pfam" id="PF00069">
    <property type="entry name" value="Pkinase"/>
    <property type="match status" value="1"/>
</dbReference>
<protein>
    <recommendedName>
        <fullName evidence="1">non-specific serine/threonine protein kinase</fullName>
        <ecNumber evidence="1">2.7.11.1</ecNumber>
    </recommendedName>
</protein>
<dbReference type="InterPro" id="IPR002372">
    <property type="entry name" value="PQQ_rpt_dom"/>
</dbReference>
<dbReference type="AlphaFoldDB" id="A0A1B1MI98"/>
<keyword evidence="4 8" id="KW-0418">Kinase</keyword>
<proteinExistence type="predicted"/>
<dbReference type="SUPFAM" id="SSF50998">
    <property type="entry name" value="Quinoprotein alcohol dehydrogenase-like"/>
    <property type="match status" value="1"/>
</dbReference>
<evidence type="ECO:0000259" key="7">
    <source>
        <dbReference type="PROSITE" id="PS50011"/>
    </source>
</evidence>
<dbReference type="InterPro" id="IPR015943">
    <property type="entry name" value="WD40/YVTN_repeat-like_dom_sf"/>
</dbReference>
<evidence type="ECO:0000256" key="5">
    <source>
        <dbReference type="ARBA" id="ARBA00022840"/>
    </source>
</evidence>
<evidence type="ECO:0000256" key="1">
    <source>
        <dbReference type="ARBA" id="ARBA00012513"/>
    </source>
</evidence>
<dbReference type="EC" id="2.7.11.1" evidence="1"/>
<dbReference type="InterPro" id="IPR008271">
    <property type="entry name" value="Ser/Thr_kinase_AS"/>
</dbReference>
<feature type="compositionally biased region" description="Low complexity" evidence="6">
    <location>
        <begin position="585"/>
        <end position="600"/>
    </location>
</feature>
<feature type="compositionally biased region" description="Pro residues" evidence="6">
    <location>
        <begin position="770"/>
        <end position="785"/>
    </location>
</feature>
<feature type="compositionally biased region" description="Basic and acidic residues" evidence="6">
    <location>
        <begin position="653"/>
        <end position="663"/>
    </location>
</feature>
<dbReference type="InterPro" id="IPR050660">
    <property type="entry name" value="NEK_Ser/Thr_kinase"/>
</dbReference>
<organism evidence="8 9">
    <name type="scientific">Streptomyces lincolnensis</name>
    <dbReference type="NCBI Taxonomy" id="1915"/>
    <lineage>
        <taxon>Bacteria</taxon>
        <taxon>Bacillati</taxon>
        <taxon>Actinomycetota</taxon>
        <taxon>Actinomycetes</taxon>
        <taxon>Kitasatosporales</taxon>
        <taxon>Streptomycetaceae</taxon>
        <taxon>Streptomyces</taxon>
    </lineage>
</organism>
<dbReference type="GO" id="GO:0004674">
    <property type="term" value="F:protein serine/threonine kinase activity"/>
    <property type="evidence" value="ECO:0007669"/>
    <property type="project" value="UniProtKB-EC"/>
</dbReference>
<dbReference type="Gene3D" id="3.30.200.20">
    <property type="entry name" value="Phosphorylase Kinase, domain 1"/>
    <property type="match status" value="1"/>
</dbReference>
<dbReference type="CDD" id="cd14014">
    <property type="entry name" value="STKc_PknB_like"/>
    <property type="match status" value="1"/>
</dbReference>
<dbReference type="GO" id="GO:0005524">
    <property type="term" value="F:ATP binding"/>
    <property type="evidence" value="ECO:0007669"/>
    <property type="project" value="UniProtKB-KW"/>
</dbReference>
<dbReference type="PATRIC" id="fig|1915.4.peg.6763"/>
<dbReference type="PANTHER" id="PTHR43671:SF13">
    <property type="entry name" value="SERINE_THREONINE-PROTEIN KINASE NEK2"/>
    <property type="match status" value="1"/>
</dbReference>
<dbReference type="Gene3D" id="2.130.10.10">
    <property type="entry name" value="YVTN repeat-like/Quinoprotein amine dehydrogenase"/>
    <property type="match status" value="1"/>
</dbReference>
<evidence type="ECO:0000256" key="4">
    <source>
        <dbReference type="ARBA" id="ARBA00022777"/>
    </source>
</evidence>